<protein>
    <submittedName>
        <fullName evidence="1">Uncharacterized protein</fullName>
    </submittedName>
</protein>
<dbReference type="RefSeq" id="XP_073553964.1">
    <property type="nucleotide sequence ID" value="XM_073707573.1"/>
</dbReference>
<proteinExistence type="predicted"/>
<evidence type="ECO:0000313" key="2">
    <source>
        <dbReference type="Proteomes" id="UP001642720"/>
    </source>
</evidence>
<reference evidence="1 2" key="1">
    <citation type="submission" date="2018-01" db="EMBL/GenBank/DDBJ databases">
        <title>Genome characterization of the sugarcane-associated fungus Trichoderma ghanense CCMA-1212 and their application in lignocelulose bioconversion.</title>
        <authorList>
            <person name="Steindorff A.S."/>
            <person name="Mendes T.D."/>
            <person name="Vilela E.S.D."/>
            <person name="Rodrigues D.S."/>
            <person name="Formighieri E.F."/>
            <person name="Melo I.S."/>
            <person name="Favaro L.C.L."/>
        </authorList>
    </citation>
    <scope>NUCLEOTIDE SEQUENCE [LARGE SCALE GENOMIC DNA]</scope>
    <source>
        <strain evidence="1 2">CCMA-1212</strain>
    </source>
</reference>
<dbReference type="Proteomes" id="UP001642720">
    <property type="component" value="Unassembled WGS sequence"/>
</dbReference>
<evidence type="ECO:0000313" key="1">
    <source>
        <dbReference type="EMBL" id="TFA97762.1"/>
    </source>
</evidence>
<comment type="caution">
    <text evidence="1">The sequence shown here is derived from an EMBL/GenBank/DDBJ whole genome shotgun (WGS) entry which is preliminary data.</text>
</comment>
<keyword evidence="2" id="KW-1185">Reference proteome</keyword>
<accession>A0ABY2GS43</accession>
<gene>
    <name evidence="1" type="ORF">CCMA1212_010532</name>
</gene>
<name>A0ABY2GS43_9HYPO</name>
<dbReference type="GeneID" id="300582023"/>
<organism evidence="1 2">
    <name type="scientific">Trichoderma ghanense</name>
    <dbReference type="NCBI Taxonomy" id="65468"/>
    <lineage>
        <taxon>Eukaryota</taxon>
        <taxon>Fungi</taxon>
        <taxon>Dikarya</taxon>
        <taxon>Ascomycota</taxon>
        <taxon>Pezizomycotina</taxon>
        <taxon>Sordariomycetes</taxon>
        <taxon>Hypocreomycetidae</taxon>
        <taxon>Hypocreales</taxon>
        <taxon>Hypocreaceae</taxon>
        <taxon>Trichoderma</taxon>
    </lineage>
</organism>
<sequence>MAQQLARIVEYLRVQEEVSESLAADIIEVKVEMTGEKMKVKEWRRKGERRTERWEKEKRDKF</sequence>
<dbReference type="EMBL" id="PPTA01000027">
    <property type="protein sequence ID" value="TFA97762.1"/>
    <property type="molecule type" value="Genomic_DNA"/>
</dbReference>